<keyword evidence="1" id="KW-1133">Transmembrane helix</keyword>
<name>A0ABT9RFY4_9ACTN</name>
<dbReference type="Proteomes" id="UP001230426">
    <property type="component" value="Unassembled WGS sequence"/>
</dbReference>
<evidence type="ECO:0000313" key="3">
    <source>
        <dbReference type="Proteomes" id="UP001230426"/>
    </source>
</evidence>
<organism evidence="2 3">
    <name type="scientific">Streptosporangium brasiliense</name>
    <dbReference type="NCBI Taxonomy" id="47480"/>
    <lineage>
        <taxon>Bacteria</taxon>
        <taxon>Bacillati</taxon>
        <taxon>Actinomycetota</taxon>
        <taxon>Actinomycetes</taxon>
        <taxon>Streptosporangiales</taxon>
        <taxon>Streptosporangiaceae</taxon>
        <taxon>Streptosporangium</taxon>
    </lineage>
</organism>
<sequence length="149" mass="15250">MIVPKRPVVQHGGTVLALCLAVLGSVVVLHLALHVLAHGHAVHHSAPDAQQSATGIAIERPTVADAAAPHDHMPSPCAPTGHDHSLCGAAAGAPITDARPLLPSGPAIGHLVIQPESTASPPVPLWRREQPVRPPSGAALLILKSVSRI</sequence>
<reference evidence="2 3" key="1">
    <citation type="submission" date="2023-07" db="EMBL/GenBank/DDBJ databases">
        <title>Sequencing the genomes of 1000 actinobacteria strains.</title>
        <authorList>
            <person name="Klenk H.-P."/>
        </authorList>
    </citation>
    <scope>NUCLEOTIDE SEQUENCE [LARGE SCALE GENOMIC DNA]</scope>
    <source>
        <strain evidence="2 3">DSM 44109</strain>
    </source>
</reference>
<keyword evidence="1" id="KW-0812">Transmembrane</keyword>
<comment type="caution">
    <text evidence="2">The sequence shown here is derived from an EMBL/GenBank/DDBJ whole genome shotgun (WGS) entry which is preliminary data.</text>
</comment>
<accession>A0ABT9RFY4</accession>
<evidence type="ECO:0008006" key="4">
    <source>
        <dbReference type="Google" id="ProtNLM"/>
    </source>
</evidence>
<evidence type="ECO:0000256" key="1">
    <source>
        <dbReference type="SAM" id="Phobius"/>
    </source>
</evidence>
<proteinExistence type="predicted"/>
<gene>
    <name evidence="2" type="ORF">J2S55_007462</name>
</gene>
<keyword evidence="3" id="KW-1185">Reference proteome</keyword>
<keyword evidence="1" id="KW-0472">Membrane</keyword>
<feature type="transmembrane region" description="Helical" evidence="1">
    <location>
        <begin position="15"/>
        <end position="37"/>
    </location>
</feature>
<dbReference type="EMBL" id="JAUSRB010000002">
    <property type="protein sequence ID" value="MDP9868196.1"/>
    <property type="molecule type" value="Genomic_DNA"/>
</dbReference>
<dbReference type="RefSeq" id="WP_306870784.1">
    <property type="nucleotide sequence ID" value="NZ_JAUSRB010000002.1"/>
</dbReference>
<evidence type="ECO:0000313" key="2">
    <source>
        <dbReference type="EMBL" id="MDP9868196.1"/>
    </source>
</evidence>
<protein>
    <recommendedName>
        <fullName evidence="4">Secreted protein</fullName>
    </recommendedName>
</protein>